<dbReference type="OMA" id="YRERRIN"/>
<feature type="compositionally biased region" description="Basic residues" evidence="5">
    <location>
        <begin position="1"/>
        <end position="10"/>
    </location>
</feature>
<gene>
    <name evidence="6" type="ORF">KLLA0_E00265g</name>
</gene>
<keyword evidence="4" id="KW-0539">Nucleus</keyword>
<comment type="subcellular location">
    <subcellularLocation>
        <location evidence="1">Nucleus</location>
    </subcellularLocation>
</comment>
<feature type="region of interest" description="Disordered" evidence="5">
    <location>
        <begin position="1"/>
        <end position="34"/>
    </location>
</feature>
<dbReference type="SUPFAM" id="SSF57959">
    <property type="entry name" value="Leucine zipper domain"/>
    <property type="match status" value="1"/>
</dbReference>
<organism evidence="6 7">
    <name type="scientific">Kluyveromyces lactis (strain ATCC 8585 / CBS 2359 / DSM 70799 / NBRC 1267 / NRRL Y-1140 / WM37)</name>
    <name type="common">Yeast</name>
    <name type="synonym">Candida sphaerica</name>
    <dbReference type="NCBI Taxonomy" id="284590"/>
    <lineage>
        <taxon>Eukaryota</taxon>
        <taxon>Fungi</taxon>
        <taxon>Dikarya</taxon>
        <taxon>Ascomycota</taxon>
        <taxon>Saccharomycotina</taxon>
        <taxon>Saccharomycetes</taxon>
        <taxon>Saccharomycetales</taxon>
        <taxon>Saccharomycetaceae</taxon>
        <taxon>Kluyveromyces</taxon>
    </lineage>
</organism>
<dbReference type="PANTHER" id="PTHR40621:SF6">
    <property type="entry name" value="AP-1-LIKE TRANSCRIPTION FACTOR YAP1-RELATED"/>
    <property type="match status" value="1"/>
</dbReference>
<keyword evidence="2" id="KW-0805">Transcription regulation</keyword>
<dbReference type="GO" id="GO:0090575">
    <property type="term" value="C:RNA polymerase II transcription regulator complex"/>
    <property type="evidence" value="ECO:0007669"/>
    <property type="project" value="TreeGrafter"/>
</dbReference>
<name>Q6CQ31_KLULA</name>
<evidence type="ECO:0000256" key="3">
    <source>
        <dbReference type="ARBA" id="ARBA00023163"/>
    </source>
</evidence>
<dbReference type="KEGG" id="kla:KLLA0_E00265g"/>
<dbReference type="EMBL" id="CR382125">
    <property type="protein sequence ID" value="CAG99045.1"/>
    <property type="molecule type" value="Genomic_DNA"/>
</dbReference>
<dbReference type="PANTHER" id="PTHR40621">
    <property type="entry name" value="TRANSCRIPTION FACTOR KAPC-RELATED"/>
    <property type="match status" value="1"/>
</dbReference>
<dbReference type="Proteomes" id="UP000000598">
    <property type="component" value="Chromosome E"/>
</dbReference>
<evidence type="ECO:0000313" key="6">
    <source>
        <dbReference type="EMBL" id="CAG99045.1"/>
    </source>
</evidence>
<evidence type="ECO:0000256" key="4">
    <source>
        <dbReference type="ARBA" id="ARBA00023242"/>
    </source>
</evidence>
<dbReference type="InterPro" id="IPR046347">
    <property type="entry name" value="bZIP_sf"/>
</dbReference>
<dbReference type="STRING" id="284590.Q6CQ31"/>
<reference evidence="6 7" key="1">
    <citation type="journal article" date="2004" name="Nature">
        <title>Genome evolution in yeasts.</title>
        <authorList>
            <consortium name="Genolevures"/>
            <person name="Dujon B."/>
            <person name="Sherman D."/>
            <person name="Fischer G."/>
            <person name="Durrens P."/>
            <person name="Casaregola S."/>
            <person name="Lafontaine I."/>
            <person name="de Montigny J."/>
            <person name="Marck C."/>
            <person name="Neuveglise C."/>
            <person name="Talla E."/>
            <person name="Goffard N."/>
            <person name="Frangeul L."/>
            <person name="Aigle M."/>
            <person name="Anthouard V."/>
            <person name="Babour A."/>
            <person name="Barbe V."/>
            <person name="Barnay S."/>
            <person name="Blanchin S."/>
            <person name="Beckerich J.M."/>
            <person name="Beyne E."/>
            <person name="Bleykasten C."/>
            <person name="Boisrame A."/>
            <person name="Boyer J."/>
            <person name="Cattolico L."/>
            <person name="Confanioleri F."/>
            <person name="de Daruvar A."/>
            <person name="Despons L."/>
            <person name="Fabre E."/>
            <person name="Fairhead C."/>
            <person name="Ferry-Dumazet H."/>
            <person name="Groppi A."/>
            <person name="Hantraye F."/>
            <person name="Hennequin C."/>
            <person name="Jauniaux N."/>
            <person name="Joyet P."/>
            <person name="Kachouri R."/>
            <person name="Kerrest A."/>
            <person name="Koszul R."/>
            <person name="Lemaire M."/>
            <person name="Lesur I."/>
            <person name="Ma L."/>
            <person name="Muller H."/>
            <person name="Nicaud J.M."/>
            <person name="Nikolski M."/>
            <person name="Oztas S."/>
            <person name="Ozier-Kalogeropoulos O."/>
            <person name="Pellenz S."/>
            <person name="Potier S."/>
            <person name="Richard G.F."/>
            <person name="Straub M.L."/>
            <person name="Suleau A."/>
            <person name="Swennene D."/>
            <person name="Tekaia F."/>
            <person name="Wesolowski-Louvel M."/>
            <person name="Westhof E."/>
            <person name="Wirth B."/>
            <person name="Zeniou-Meyer M."/>
            <person name="Zivanovic I."/>
            <person name="Bolotin-Fukuhara M."/>
            <person name="Thierry A."/>
            <person name="Bouchier C."/>
            <person name="Caudron B."/>
            <person name="Scarpelli C."/>
            <person name="Gaillardin C."/>
            <person name="Weissenbach J."/>
            <person name="Wincker P."/>
            <person name="Souciet J.L."/>
        </authorList>
    </citation>
    <scope>NUCLEOTIDE SEQUENCE [LARGE SCALE GENOMIC DNA]</scope>
    <source>
        <strain evidence="7">ATCC 8585 / CBS 2359 / DSM 70799 / NBRC 1267 / NRRL Y-1140 / WM37</strain>
    </source>
</reference>
<dbReference type="InterPro" id="IPR050936">
    <property type="entry name" value="AP-1-like"/>
</dbReference>
<protein>
    <submittedName>
        <fullName evidence="6">KLLA0E00265p</fullName>
    </submittedName>
</protein>
<dbReference type="InParanoid" id="Q6CQ31"/>
<evidence type="ECO:0000256" key="1">
    <source>
        <dbReference type="ARBA" id="ARBA00004123"/>
    </source>
</evidence>
<evidence type="ECO:0000313" key="7">
    <source>
        <dbReference type="Proteomes" id="UP000000598"/>
    </source>
</evidence>
<dbReference type="eggNOG" id="ENOG502SVNC">
    <property type="taxonomic scope" value="Eukaryota"/>
</dbReference>
<dbReference type="HOGENOM" id="CLU_947336_0_0_1"/>
<keyword evidence="7" id="KW-1185">Reference proteome</keyword>
<dbReference type="PaxDb" id="284590-Q6CQ31"/>
<sequence>MSKPRGRNGGRKPSSSPPKDKRTAQLRKSQKTYRERRINRLRELEYKEKLLEQTLSDLSEVTKRNNVLNAMLQSSLSKTPACHISSFGVERPNIPGYTLTKELCNLQHSQVKHYTSQDYRQLYNTITEDLYSLCEGKDCGPFCRTSSITPSTTTLDIMNDTNTFYSTECSPSYGFDNNLIESFDLFDFIENLQNPVSPQSRNCPASSPKLATNHYVAKSEDSYISGLLSTSVLLPGADICYFVLSFRQTHFFDLSEMLLKLKKEAVCINHDVVISLDALVRLITSCFV</sequence>
<proteinExistence type="predicted"/>
<keyword evidence="3" id="KW-0804">Transcription</keyword>
<dbReference type="AlphaFoldDB" id="Q6CQ31"/>
<dbReference type="GO" id="GO:0001228">
    <property type="term" value="F:DNA-binding transcription activator activity, RNA polymerase II-specific"/>
    <property type="evidence" value="ECO:0007669"/>
    <property type="project" value="TreeGrafter"/>
</dbReference>
<evidence type="ECO:0000256" key="2">
    <source>
        <dbReference type="ARBA" id="ARBA00023015"/>
    </source>
</evidence>
<evidence type="ECO:0000256" key="5">
    <source>
        <dbReference type="SAM" id="MobiDB-lite"/>
    </source>
</evidence>
<dbReference type="GO" id="GO:0000976">
    <property type="term" value="F:transcription cis-regulatory region binding"/>
    <property type="evidence" value="ECO:0007669"/>
    <property type="project" value="InterPro"/>
</dbReference>
<dbReference type="CDD" id="cd14688">
    <property type="entry name" value="bZIP_YAP"/>
    <property type="match status" value="1"/>
</dbReference>
<dbReference type="Gene3D" id="1.20.5.170">
    <property type="match status" value="1"/>
</dbReference>
<accession>Q6CQ31</accession>
<dbReference type="FunCoup" id="Q6CQ31">
    <property type="interactions" value="828"/>
</dbReference>